<proteinExistence type="predicted"/>
<accession>A0A1H3RT88</accession>
<comment type="caution">
    <text evidence="1">The sequence shown here is derived from an EMBL/GenBank/DDBJ whole genome shotgun (WGS) entry which is preliminary data.</text>
</comment>
<name>A0A1H3RT88_9BACT</name>
<sequence>MNKSGFMETFVANETEENAWPVYRQVDLITSLIQIQPPLFVMETSYDPCGLELTGLGYIYGGLHTNRCLYQGKELIDDTIRWGEKKLN</sequence>
<reference evidence="1 2" key="1">
    <citation type="submission" date="2016-10" db="EMBL/GenBank/DDBJ databases">
        <authorList>
            <person name="Varghese N."/>
            <person name="Submissions S."/>
        </authorList>
    </citation>
    <scope>NUCLEOTIDE SEQUENCE [LARGE SCALE GENOMIC DNA]</scope>
    <source>
        <strain evidence="1 2">DSM 17997</strain>
    </source>
</reference>
<evidence type="ECO:0000313" key="2">
    <source>
        <dbReference type="Proteomes" id="UP000199663"/>
    </source>
</evidence>
<dbReference type="Proteomes" id="UP000199663">
    <property type="component" value="Unassembled WGS sequence"/>
</dbReference>
<organism evidence="1 2">
    <name type="scientific">Rhodonellum ikkaensis</name>
    <dbReference type="NCBI Taxonomy" id="336829"/>
    <lineage>
        <taxon>Bacteria</taxon>
        <taxon>Pseudomonadati</taxon>
        <taxon>Bacteroidota</taxon>
        <taxon>Cytophagia</taxon>
        <taxon>Cytophagales</taxon>
        <taxon>Cytophagaceae</taxon>
        <taxon>Rhodonellum</taxon>
    </lineage>
</organism>
<evidence type="ECO:0000313" key="1">
    <source>
        <dbReference type="EMBL" id="SDZ28872.1"/>
    </source>
</evidence>
<keyword evidence="2" id="KW-1185">Reference proteome</keyword>
<protein>
    <submittedName>
        <fullName evidence="1">Uncharacterized protein</fullName>
    </submittedName>
</protein>
<gene>
    <name evidence="1" type="ORF">SAMN05444412_109100</name>
</gene>
<dbReference type="EMBL" id="FNQC01000009">
    <property type="protein sequence ID" value="SDZ28872.1"/>
    <property type="molecule type" value="Genomic_DNA"/>
</dbReference>